<dbReference type="SUPFAM" id="SSF52440">
    <property type="entry name" value="PreATP-grasp domain"/>
    <property type="match status" value="1"/>
</dbReference>
<evidence type="ECO:0000256" key="2">
    <source>
        <dbReference type="ARBA" id="ARBA00022598"/>
    </source>
</evidence>
<protein>
    <recommendedName>
        <fullName evidence="1">biotin carboxylase</fullName>
        <ecNumber evidence="1">6.3.4.14</ecNumber>
    </recommendedName>
</protein>
<evidence type="ECO:0000256" key="1">
    <source>
        <dbReference type="ARBA" id="ARBA00013263"/>
    </source>
</evidence>
<dbReference type="InterPro" id="IPR005482">
    <property type="entry name" value="Biotin_COase_C"/>
</dbReference>
<accession>A0ABS9GW17</accession>
<dbReference type="GO" id="GO:0003989">
    <property type="term" value="F:acetyl-CoA carboxylase activity"/>
    <property type="evidence" value="ECO:0007669"/>
    <property type="project" value="UniProtKB-EC"/>
</dbReference>
<dbReference type="Pfam" id="PF00289">
    <property type="entry name" value="Biotin_carb_N"/>
    <property type="match status" value="1"/>
</dbReference>
<feature type="domain" description="ATP-grasp" evidence="7">
    <location>
        <begin position="119"/>
        <end position="316"/>
    </location>
</feature>
<dbReference type="Proteomes" id="UP001649381">
    <property type="component" value="Unassembled WGS sequence"/>
</dbReference>
<sequence>MKKLLIANRGEIAARIVRTCEKLGIEPVIVYSQADKDLPYVKNAKIAHEIGEPPVAKSYLNSDKILEVARTEQVDAIHPGYGFLSENADFVRNVENANMIFIGPTANVVEAMGDKVKARKTMQEANVPVVPGSDGALKDVEEAVQLAGEIGYPVMIKASAGGGGIGMQKCEDEKTLRTAFVSSQNRAKAYFGNDEMFMEKFITNSRHIEVQIFGDEHGNVVHLFERDCSIQRRHQKVIEETPSPFLSEEVRTEICNAAVQAGKHVKYTNAGTVEFIVDEEENFYFLEMNTRLQVEHPVTEMVTGLDLVEWQIEIAQSKPLPKSQEELTKKGHSFEFRIYAEDPTTFLPSPGKIDTFEYPTREGVRVDTGFASQTQVTPFYDPMIAKVIIYGTNRQEAITKSIQFFDEWKLDGIKHNGPLFTTVLNEESFQKGNYTTLYLNQLNTKVKN</sequence>
<dbReference type="InterPro" id="IPR005481">
    <property type="entry name" value="BC-like_N"/>
</dbReference>
<evidence type="ECO:0000256" key="6">
    <source>
        <dbReference type="PROSITE-ProRule" id="PRU00409"/>
    </source>
</evidence>
<evidence type="ECO:0000256" key="3">
    <source>
        <dbReference type="ARBA" id="ARBA00022741"/>
    </source>
</evidence>
<dbReference type="Pfam" id="PF02785">
    <property type="entry name" value="Biotin_carb_C"/>
    <property type="match status" value="1"/>
</dbReference>
<keyword evidence="4 6" id="KW-0067">ATP-binding</keyword>
<dbReference type="PROSITE" id="PS50979">
    <property type="entry name" value="BC"/>
    <property type="match status" value="1"/>
</dbReference>
<name>A0ABS9GW17_9BACL</name>
<dbReference type="InterPro" id="IPR011054">
    <property type="entry name" value="Rudment_hybrid_motif"/>
</dbReference>
<gene>
    <name evidence="9" type="ORF">L2716_04595</name>
</gene>
<dbReference type="PROSITE" id="PS00866">
    <property type="entry name" value="CPSASE_1"/>
    <property type="match status" value="1"/>
</dbReference>
<keyword evidence="5" id="KW-0092">Biotin</keyword>
<dbReference type="EC" id="6.3.4.14" evidence="1"/>
<dbReference type="InterPro" id="IPR011764">
    <property type="entry name" value="Biotin_carboxylation_dom"/>
</dbReference>
<dbReference type="PANTHER" id="PTHR18866:SF33">
    <property type="entry name" value="METHYLCROTONOYL-COA CARBOXYLASE SUBUNIT ALPHA, MITOCHONDRIAL-RELATED"/>
    <property type="match status" value="1"/>
</dbReference>
<dbReference type="NCBIfam" id="NF006367">
    <property type="entry name" value="PRK08591.1"/>
    <property type="match status" value="1"/>
</dbReference>
<keyword evidence="10" id="KW-1185">Reference proteome</keyword>
<reference evidence="9 10" key="1">
    <citation type="submission" date="2022-01" db="EMBL/GenBank/DDBJ databases">
        <title>Alkalihalobacillus sp. EGI L200015, a novel bacterium isolated from a salt lake sediment.</title>
        <authorList>
            <person name="Gao L."/>
            <person name="Fang B.-Z."/>
            <person name="Li W.-J."/>
        </authorList>
    </citation>
    <scope>NUCLEOTIDE SEQUENCE [LARGE SCALE GENOMIC DNA]</scope>
    <source>
        <strain evidence="9 10">KCTC 12718</strain>
    </source>
</reference>
<evidence type="ECO:0000256" key="5">
    <source>
        <dbReference type="ARBA" id="ARBA00023267"/>
    </source>
</evidence>
<feature type="domain" description="Biotin carboxylation" evidence="8">
    <location>
        <begin position="1"/>
        <end position="444"/>
    </location>
</feature>
<dbReference type="PANTHER" id="PTHR18866">
    <property type="entry name" value="CARBOXYLASE:PYRUVATE/ACETYL-COA/PROPIONYL-COA CARBOXYLASE"/>
    <property type="match status" value="1"/>
</dbReference>
<dbReference type="InterPro" id="IPR016185">
    <property type="entry name" value="PreATP-grasp_dom_sf"/>
</dbReference>
<organism evidence="9 10">
    <name type="scientific">Pseudalkalibacillus berkeleyi</name>
    <dbReference type="NCBI Taxonomy" id="1069813"/>
    <lineage>
        <taxon>Bacteria</taxon>
        <taxon>Bacillati</taxon>
        <taxon>Bacillota</taxon>
        <taxon>Bacilli</taxon>
        <taxon>Bacillales</taxon>
        <taxon>Fictibacillaceae</taxon>
        <taxon>Pseudalkalibacillus</taxon>
    </lineage>
</organism>
<dbReference type="PROSITE" id="PS50975">
    <property type="entry name" value="ATP_GRASP"/>
    <property type="match status" value="1"/>
</dbReference>
<dbReference type="SUPFAM" id="SSF56059">
    <property type="entry name" value="Glutathione synthetase ATP-binding domain-like"/>
    <property type="match status" value="1"/>
</dbReference>
<evidence type="ECO:0000259" key="8">
    <source>
        <dbReference type="PROSITE" id="PS50979"/>
    </source>
</evidence>
<dbReference type="RefSeq" id="WP_236332229.1">
    <property type="nucleotide sequence ID" value="NZ_JAKIJS010000001.1"/>
</dbReference>
<keyword evidence="2 9" id="KW-0436">Ligase</keyword>
<evidence type="ECO:0000259" key="7">
    <source>
        <dbReference type="PROSITE" id="PS50975"/>
    </source>
</evidence>
<dbReference type="SMART" id="SM00878">
    <property type="entry name" value="Biotin_carb_C"/>
    <property type="match status" value="1"/>
</dbReference>
<dbReference type="EMBL" id="JAKIJS010000001">
    <property type="protein sequence ID" value="MCF6136999.1"/>
    <property type="molecule type" value="Genomic_DNA"/>
</dbReference>
<dbReference type="InterPro" id="IPR050856">
    <property type="entry name" value="Biotin_carboxylase_complex"/>
</dbReference>
<evidence type="ECO:0000313" key="9">
    <source>
        <dbReference type="EMBL" id="MCF6136999.1"/>
    </source>
</evidence>
<dbReference type="Gene3D" id="3.30.470.20">
    <property type="entry name" value="ATP-grasp fold, B domain"/>
    <property type="match status" value="1"/>
</dbReference>
<comment type="caution">
    <text evidence="9">The sequence shown here is derived from an EMBL/GenBank/DDBJ whole genome shotgun (WGS) entry which is preliminary data.</text>
</comment>
<evidence type="ECO:0000313" key="10">
    <source>
        <dbReference type="Proteomes" id="UP001649381"/>
    </source>
</evidence>
<evidence type="ECO:0000256" key="4">
    <source>
        <dbReference type="ARBA" id="ARBA00022840"/>
    </source>
</evidence>
<dbReference type="SUPFAM" id="SSF51246">
    <property type="entry name" value="Rudiment single hybrid motif"/>
    <property type="match status" value="1"/>
</dbReference>
<dbReference type="InterPro" id="IPR011761">
    <property type="entry name" value="ATP-grasp"/>
</dbReference>
<keyword evidence="3 6" id="KW-0547">Nucleotide-binding</keyword>
<dbReference type="PROSITE" id="PS00867">
    <property type="entry name" value="CPSASE_2"/>
    <property type="match status" value="1"/>
</dbReference>
<dbReference type="InterPro" id="IPR005479">
    <property type="entry name" value="CPAse_ATP-bd"/>
</dbReference>
<proteinExistence type="predicted"/>
<dbReference type="Pfam" id="PF02786">
    <property type="entry name" value="CPSase_L_D2"/>
    <property type="match status" value="1"/>
</dbReference>